<feature type="domain" description="Ig-like" evidence="4">
    <location>
        <begin position="200"/>
        <end position="263"/>
    </location>
</feature>
<feature type="domain" description="Ig-like" evidence="4">
    <location>
        <begin position="113"/>
        <end position="194"/>
    </location>
</feature>
<feature type="domain" description="Ig-like" evidence="4">
    <location>
        <begin position="289"/>
        <end position="351"/>
    </location>
</feature>
<dbReference type="Ensembl" id="ENSPRET00000002837.1">
    <property type="protein sequence ID" value="ENSPREP00000002788.1"/>
    <property type="gene ID" value="ENSPREG00000002011.1"/>
</dbReference>
<dbReference type="PROSITE" id="PS50835">
    <property type="entry name" value="IG_LIKE"/>
    <property type="match status" value="5"/>
</dbReference>
<dbReference type="InterPro" id="IPR003599">
    <property type="entry name" value="Ig_sub"/>
</dbReference>
<dbReference type="Gene3D" id="2.60.40.10">
    <property type="entry name" value="Immunoglobulins"/>
    <property type="match status" value="6"/>
</dbReference>
<proteinExistence type="predicted"/>
<evidence type="ECO:0000313" key="5">
    <source>
        <dbReference type="Ensembl" id="ENSPREP00000002788.1"/>
    </source>
</evidence>
<dbReference type="PANTHER" id="PTHR11481:SF64">
    <property type="entry name" value="FC RECEPTOR-LIKE PROTEIN 4"/>
    <property type="match status" value="1"/>
</dbReference>
<evidence type="ECO:0000259" key="4">
    <source>
        <dbReference type="PROSITE" id="PS50835"/>
    </source>
</evidence>
<dbReference type="InterPro" id="IPR013783">
    <property type="entry name" value="Ig-like_fold"/>
</dbReference>
<reference evidence="5" key="2">
    <citation type="submission" date="2025-08" db="UniProtKB">
        <authorList>
            <consortium name="Ensembl"/>
        </authorList>
    </citation>
    <scope>IDENTIFICATION</scope>
    <source>
        <strain evidence="5">Guanapo</strain>
    </source>
</reference>
<dbReference type="SMART" id="SM00409">
    <property type="entry name" value="IG"/>
    <property type="match status" value="6"/>
</dbReference>
<feature type="domain" description="Ig-like" evidence="4">
    <location>
        <begin position="14"/>
        <end position="79"/>
    </location>
</feature>
<feature type="domain" description="Ig-like" evidence="4">
    <location>
        <begin position="464"/>
        <end position="550"/>
    </location>
</feature>
<keyword evidence="2" id="KW-1015">Disulfide bond</keyword>
<dbReference type="PANTHER" id="PTHR11481">
    <property type="entry name" value="IMMUNOGLOBULIN FC RECEPTOR"/>
    <property type="match status" value="1"/>
</dbReference>
<dbReference type="STRING" id="8081.ENSPREP00000002788"/>
<evidence type="ECO:0000313" key="6">
    <source>
        <dbReference type="Proteomes" id="UP000242638"/>
    </source>
</evidence>
<keyword evidence="3" id="KW-0393">Immunoglobulin domain</keyword>
<dbReference type="InterPro" id="IPR007110">
    <property type="entry name" value="Ig-like_dom"/>
</dbReference>
<dbReference type="GO" id="GO:0009897">
    <property type="term" value="C:external side of plasma membrane"/>
    <property type="evidence" value="ECO:0007669"/>
    <property type="project" value="TreeGrafter"/>
</dbReference>
<dbReference type="SUPFAM" id="SSF48726">
    <property type="entry name" value="Immunoglobulin"/>
    <property type="match status" value="6"/>
</dbReference>
<dbReference type="GeneTree" id="ENSGT00940000162700"/>
<accession>A0A3P9MZW1</accession>
<evidence type="ECO:0000256" key="2">
    <source>
        <dbReference type="ARBA" id="ARBA00023157"/>
    </source>
</evidence>
<evidence type="ECO:0000256" key="3">
    <source>
        <dbReference type="ARBA" id="ARBA00023319"/>
    </source>
</evidence>
<dbReference type="Pfam" id="PF13927">
    <property type="entry name" value="Ig_3"/>
    <property type="match status" value="2"/>
</dbReference>
<keyword evidence="1" id="KW-0732">Signal</keyword>
<dbReference type="InterPro" id="IPR013151">
    <property type="entry name" value="Immunoglobulin_dom"/>
</dbReference>
<dbReference type="GO" id="GO:0004888">
    <property type="term" value="F:transmembrane signaling receptor activity"/>
    <property type="evidence" value="ECO:0007669"/>
    <property type="project" value="TreeGrafter"/>
</dbReference>
<name>A0A3P9MZW1_POERE</name>
<dbReference type="InterPro" id="IPR003598">
    <property type="entry name" value="Ig_sub2"/>
</dbReference>
<sequence length="619" mass="69398">FFIITKCFLGTRFAKATLTAKETTIPAGGSVTLTCSVNGSTDLYINWDRNGHYHAAGPSRDTEPDRTIRVSEGGEYSCRGLGRGGYLAKRIHYFGPSNKVIIWKTGEFNPNKPSLILQPNWSQICRGEKVTLRCEIQDDGGTQWTYEWRTTNRNSPTSSQYRINSATDADSGEYSCRGNRDYNQTEWSDSVRLTVKPDKPTATLTAMETVIPAGGSVTLTCSVVGSTGWKFDWFRNGLQYPAYGNTEPDGSIRVSEGGEYSCRGGRGDPVFYSGTSYKVTIQRTARNKPSLVLQPNWSQIYRGEKVTLRCEIQGGTQWTYEWRPTNRNSPTRSEYRINSATDADSGEYSCRGNREGFFLTPWSDVVNLTVYPHPAASLSVNPDRVQHFRSESVSLSCEGNSAKWRVMRFMETELSNCSYWGNLTGTTCTINPNRFNSGVYWCESKSGEFSNAVNITVQDDSSAPLLLSPVHPVTEGDPVTLRCRDKTQNLFSNVFFYHNDKLLHNDSREELKISAVSKSDEGFYKCQHSGKDSPRSWMSVRGEEEENVVSGQSKTFVLSFFTHIQIVYFHNAYKSVMFRLNQPESINPASATNHGVTQNDGSVYSSLLHGSSHIKHLYD</sequence>
<dbReference type="AlphaFoldDB" id="A0A3P9MZW1"/>
<dbReference type="SMART" id="SM00408">
    <property type="entry name" value="IGc2"/>
    <property type="match status" value="4"/>
</dbReference>
<dbReference type="InterPro" id="IPR050488">
    <property type="entry name" value="Ig_Fc_receptor"/>
</dbReference>
<reference evidence="5" key="3">
    <citation type="submission" date="2025-09" db="UniProtKB">
        <authorList>
            <consortium name="Ensembl"/>
        </authorList>
    </citation>
    <scope>IDENTIFICATION</scope>
    <source>
        <strain evidence="5">Guanapo</strain>
    </source>
</reference>
<dbReference type="InterPro" id="IPR036179">
    <property type="entry name" value="Ig-like_dom_sf"/>
</dbReference>
<keyword evidence="6" id="KW-1185">Reference proteome</keyword>
<dbReference type="Pfam" id="PF00047">
    <property type="entry name" value="ig"/>
    <property type="match status" value="2"/>
</dbReference>
<reference evidence="6" key="1">
    <citation type="submission" date="2013-11" db="EMBL/GenBank/DDBJ databases">
        <title>The genomic landscape of the Guanapo guppy.</title>
        <authorList>
            <person name="Kuenstner A."/>
            <person name="Dreyer C."/>
        </authorList>
    </citation>
    <scope>NUCLEOTIDE SEQUENCE</scope>
    <source>
        <strain evidence="6">Guanapo</strain>
    </source>
</reference>
<dbReference type="GO" id="GO:0007166">
    <property type="term" value="P:cell surface receptor signaling pathway"/>
    <property type="evidence" value="ECO:0007669"/>
    <property type="project" value="TreeGrafter"/>
</dbReference>
<evidence type="ECO:0000256" key="1">
    <source>
        <dbReference type="ARBA" id="ARBA00022729"/>
    </source>
</evidence>
<dbReference type="Proteomes" id="UP000242638">
    <property type="component" value="Unassembled WGS sequence"/>
</dbReference>
<dbReference type="GO" id="GO:0006955">
    <property type="term" value="P:immune response"/>
    <property type="evidence" value="ECO:0007669"/>
    <property type="project" value="TreeGrafter"/>
</dbReference>
<protein>
    <recommendedName>
        <fullName evidence="4">Ig-like domain-containing protein</fullName>
    </recommendedName>
</protein>
<organism evidence="5 6">
    <name type="scientific">Poecilia reticulata</name>
    <name type="common">Guppy</name>
    <name type="synonym">Acanthophacelus reticulatus</name>
    <dbReference type="NCBI Taxonomy" id="8081"/>
    <lineage>
        <taxon>Eukaryota</taxon>
        <taxon>Metazoa</taxon>
        <taxon>Chordata</taxon>
        <taxon>Craniata</taxon>
        <taxon>Vertebrata</taxon>
        <taxon>Euteleostomi</taxon>
        <taxon>Actinopterygii</taxon>
        <taxon>Neopterygii</taxon>
        <taxon>Teleostei</taxon>
        <taxon>Neoteleostei</taxon>
        <taxon>Acanthomorphata</taxon>
        <taxon>Ovalentaria</taxon>
        <taxon>Atherinomorphae</taxon>
        <taxon>Cyprinodontiformes</taxon>
        <taxon>Poeciliidae</taxon>
        <taxon>Poeciliinae</taxon>
        <taxon>Poecilia</taxon>
    </lineage>
</organism>